<name>A0AAD8HL53_9APIA</name>
<feature type="region of interest" description="Disordered" evidence="2">
    <location>
        <begin position="112"/>
        <end position="134"/>
    </location>
</feature>
<gene>
    <name evidence="3" type="ORF">POM88_034743</name>
</gene>
<feature type="compositionally biased region" description="Low complexity" evidence="2">
    <location>
        <begin position="112"/>
        <end position="121"/>
    </location>
</feature>
<keyword evidence="1" id="KW-0175">Coiled coil</keyword>
<proteinExistence type="predicted"/>
<protein>
    <submittedName>
        <fullName evidence="3">Uncharacterized protein</fullName>
    </submittedName>
</protein>
<evidence type="ECO:0000256" key="2">
    <source>
        <dbReference type="SAM" id="MobiDB-lite"/>
    </source>
</evidence>
<evidence type="ECO:0000313" key="3">
    <source>
        <dbReference type="EMBL" id="KAK1368651.1"/>
    </source>
</evidence>
<evidence type="ECO:0000256" key="1">
    <source>
        <dbReference type="SAM" id="Coils"/>
    </source>
</evidence>
<organism evidence="3 4">
    <name type="scientific">Heracleum sosnowskyi</name>
    <dbReference type="NCBI Taxonomy" id="360622"/>
    <lineage>
        <taxon>Eukaryota</taxon>
        <taxon>Viridiplantae</taxon>
        <taxon>Streptophyta</taxon>
        <taxon>Embryophyta</taxon>
        <taxon>Tracheophyta</taxon>
        <taxon>Spermatophyta</taxon>
        <taxon>Magnoliopsida</taxon>
        <taxon>eudicotyledons</taxon>
        <taxon>Gunneridae</taxon>
        <taxon>Pentapetalae</taxon>
        <taxon>asterids</taxon>
        <taxon>campanulids</taxon>
        <taxon>Apiales</taxon>
        <taxon>Apiaceae</taxon>
        <taxon>Apioideae</taxon>
        <taxon>apioid superclade</taxon>
        <taxon>Tordylieae</taxon>
        <taxon>Tordyliinae</taxon>
        <taxon>Heracleum</taxon>
    </lineage>
</organism>
<sequence length="563" mass="63345">MANKNSTILLSSSGKVEYAITNHVAFLEKDSVHEDFHSLMDFLKNSPVSYALTASPTIYAEIVQDMWSSACCSQAKIKLKIRVTKNPHGEVEFVLPRHIQVQVSALYSSPSQVPLPSQSQSGKRASSLVSQNGKRKKTYLPTITTYYKSITVEGDEENETSAEVHAPRKKMDASVVKLAKKLFNVDHEPPLETRDGVPVVDITSSEKENPKCDLPPLKPNSREEVLPDDRQHLVNAASVLKSQLVARLTSSAEKLRTEDMNDLADRCYNALRELGEDYTSFRRDVYRLIAQHQKLEYAAKNKDNWNDRDIKARYNQKVFSLSNMTTKLSSAEDKLSRAETKREELKTALLRLTEELSEEEDRIKTLTAERNKCKEAHSDIEVQFEKLVAEKKKVSRELTRCVYGFVLLPVVLFGVSVGSPARDQASGPAICISSEMALPSASTFLMLRITLKKVLWVTTEEEERVEAHCDVEVEFEELVAEEAFMAFEAINACYNTAKKEFERMKITYYPETSGKTLNLSDTPFLCHRNLSLLEFFPGDQASGVAIVFSSEMALPAASIFLML</sequence>
<dbReference type="Proteomes" id="UP001237642">
    <property type="component" value="Unassembled WGS sequence"/>
</dbReference>
<feature type="coiled-coil region" evidence="1">
    <location>
        <begin position="321"/>
        <end position="376"/>
    </location>
</feature>
<reference evidence="3" key="1">
    <citation type="submission" date="2023-02" db="EMBL/GenBank/DDBJ databases">
        <title>Genome of toxic invasive species Heracleum sosnowskyi carries increased number of genes despite the absence of recent whole-genome duplications.</title>
        <authorList>
            <person name="Schelkunov M."/>
            <person name="Shtratnikova V."/>
            <person name="Makarenko M."/>
            <person name="Klepikova A."/>
            <person name="Omelchenko D."/>
            <person name="Novikova G."/>
            <person name="Obukhova E."/>
            <person name="Bogdanov V."/>
            <person name="Penin A."/>
            <person name="Logacheva M."/>
        </authorList>
    </citation>
    <scope>NUCLEOTIDE SEQUENCE</scope>
    <source>
        <strain evidence="3">Hsosn_3</strain>
        <tissue evidence="3">Leaf</tissue>
    </source>
</reference>
<comment type="caution">
    <text evidence="3">The sequence shown here is derived from an EMBL/GenBank/DDBJ whole genome shotgun (WGS) entry which is preliminary data.</text>
</comment>
<dbReference type="AlphaFoldDB" id="A0AAD8HL53"/>
<accession>A0AAD8HL53</accession>
<feature type="compositionally biased region" description="Polar residues" evidence="2">
    <location>
        <begin position="122"/>
        <end position="132"/>
    </location>
</feature>
<dbReference type="EMBL" id="JAUIZM010000008">
    <property type="protein sequence ID" value="KAK1368651.1"/>
    <property type="molecule type" value="Genomic_DNA"/>
</dbReference>
<reference evidence="3" key="2">
    <citation type="submission" date="2023-05" db="EMBL/GenBank/DDBJ databases">
        <authorList>
            <person name="Schelkunov M.I."/>
        </authorList>
    </citation>
    <scope>NUCLEOTIDE SEQUENCE</scope>
    <source>
        <strain evidence="3">Hsosn_3</strain>
        <tissue evidence="3">Leaf</tissue>
    </source>
</reference>
<keyword evidence="4" id="KW-1185">Reference proteome</keyword>
<evidence type="ECO:0000313" key="4">
    <source>
        <dbReference type="Proteomes" id="UP001237642"/>
    </source>
</evidence>